<dbReference type="NCBIfam" id="TIGR02117">
    <property type="entry name" value="chp_urease_rgn"/>
    <property type="match status" value="1"/>
</dbReference>
<organism evidence="1 2">
    <name type="scientific">Altericroceibacterium spongiae</name>
    <dbReference type="NCBI Taxonomy" id="2320269"/>
    <lineage>
        <taxon>Bacteria</taxon>
        <taxon>Pseudomonadati</taxon>
        <taxon>Pseudomonadota</taxon>
        <taxon>Alphaproteobacteria</taxon>
        <taxon>Sphingomonadales</taxon>
        <taxon>Erythrobacteraceae</taxon>
        <taxon>Altericroceibacterium</taxon>
    </lineage>
</organism>
<gene>
    <name evidence="1" type="ORF">D6851_12555</name>
</gene>
<dbReference type="Pfam" id="PF09601">
    <property type="entry name" value="DUF2459"/>
    <property type="match status" value="1"/>
</dbReference>
<keyword evidence="2" id="KW-1185">Reference proteome</keyword>
<comment type="caution">
    <text evidence="1">The sequence shown here is derived from an EMBL/GenBank/DDBJ whole genome shotgun (WGS) entry which is preliminary data.</text>
</comment>
<dbReference type="Proteomes" id="UP000284395">
    <property type="component" value="Unassembled WGS sequence"/>
</dbReference>
<protein>
    <submittedName>
        <fullName evidence="1">TIGR02117 family protein</fullName>
    </submittedName>
</protein>
<reference evidence="1 2" key="1">
    <citation type="submission" date="2018-09" db="EMBL/GenBank/DDBJ databases">
        <title>Altererythrobacter spongiae sp. nov., isolated from a marine sponge.</title>
        <authorList>
            <person name="Zhuang L."/>
            <person name="Luo L."/>
        </authorList>
    </citation>
    <scope>NUCLEOTIDE SEQUENCE [LARGE SCALE GENOMIC DNA]</scope>
    <source>
        <strain evidence="1 2">HN-Y73</strain>
    </source>
</reference>
<dbReference type="AlphaFoldDB" id="A0A420EFT6"/>
<dbReference type="InterPro" id="IPR011727">
    <property type="entry name" value="CHP02117"/>
</dbReference>
<accession>A0A420EFT6</accession>
<sequence length="212" mass="23582">MGAIAALLLFLLASWIGSSIPRNRGWQEPQSGVTIMVESNGIHTSLIVPLVNGIKDWRSDFPARDVDLTGRPYTHLSISWGEHEVFINTPSWNDLSPLTVMRIIGMGGEGALHVSHYVRPAASNYVRPITLTGSQYARLVKAMERSIPPRPRIRHHGYGPQDVFYDAPGHYTASNTCNQWTSNMLAEAGVRTGWWTPFSGGVMKWIDTPSER</sequence>
<evidence type="ECO:0000313" key="1">
    <source>
        <dbReference type="EMBL" id="RKF19436.1"/>
    </source>
</evidence>
<dbReference type="OrthoDB" id="211174at2"/>
<dbReference type="EMBL" id="RAPF01000006">
    <property type="protein sequence ID" value="RKF19436.1"/>
    <property type="molecule type" value="Genomic_DNA"/>
</dbReference>
<name>A0A420EFT6_9SPHN</name>
<proteinExistence type="predicted"/>
<evidence type="ECO:0000313" key="2">
    <source>
        <dbReference type="Proteomes" id="UP000284395"/>
    </source>
</evidence>